<keyword evidence="7 12" id="KW-0067">ATP-binding</keyword>
<sequence length="464" mass="52806">MNKNTETFYNANIERGILSALVYDAQLIDMIEEEITSELFYIPFHKKVYETICNLQENDKPVSEEFIIVDLKKINSFDEEVFLEILSATPISNINGYIKELRELYARRELHHLSLNIKLEVAKQNSSDDIISNIESSLLSITHERKQQNFFCLNEIFNDVNKHIELMQSKKDSLIGIDTGFTALNAYTSGFNSGDLIILAARPSMGKTSLAINMMLQTSSFGNGVALLSLEMPKDQIALRMLSVVSGIPLATIRGGKMTIEQQKEIANIQKKLTNLSIHIDDSPNLTLQKIKSKVKKLILKNPDTKLVIIDYLQLIDSNSTKDRHLQISEISRGLKLLARELGISVMALSQLNRSLEGRADKRPMLSDLRESGAIEQDADLIMFIYREDVYKKQEEKQKESELRKKGIDFQSNFKEDLISRAELIIGKQRNGPIGTIELEFVKPNTSFREKNQPQTKVFEFQLA</sequence>
<dbReference type="GO" id="GO:1990077">
    <property type="term" value="C:primosome complex"/>
    <property type="evidence" value="ECO:0007669"/>
    <property type="project" value="UniProtKB-UniRule"/>
</dbReference>
<dbReference type="GO" id="GO:0016887">
    <property type="term" value="F:ATP hydrolysis activity"/>
    <property type="evidence" value="ECO:0007669"/>
    <property type="project" value="RHEA"/>
</dbReference>
<dbReference type="Gene3D" id="1.10.860.10">
    <property type="entry name" value="DNAb Helicase, Chain A"/>
    <property type="match status" value="1"/>
</dbReference>
<dbReference type="SUPFAM" id="SSF52540">
    <property type="entry name" value="P-loop containing nucleoside triphosphate hydrolases"/>
    <property type="match status" value="1"/>
</dbReference>
<dbReference type="EMBL" id="FAXN01000105">
    <property type="protein sequence ID" value="CUV66621.1"/>
    <property type="molecule type" value="Genomic_DNA"/>
</dbReference>
<keyword evidence="9" id="KW-0413">Isomerase</keyword>
<evidence type="ECO:0000256" key="6">
    <source>
        <dbReference type="ARBA" id="ARBA00022806"/>
    </source>
</evidence>
<dbReference type="GO" id="GO:0005524">
    <property type="term" value="F:ATP binding"/>
    <property type="evidence" value="ECO:0007669"/>
    <property type="project" value="UniProtKB-UniRule"/>
</dbReference>
<dbReference type="InterPro" id="IPR016136">
    <property type="entry name" value="DNA_helicase_N/primase_C"/>
</dbReference>
<evidence type="ECO:0000256" key="10">
    <source>
        <dbReference type="ARBA" id="ARBA00048954"/>
    </source>
</evidence>
<comment type="similarity">
    <text evidence="1 12">Belongs to the helicase family. DnaB subfamily.</text>
</comment>
<keyword evidence="6 12" id="KW-0347">Helicase</keyword>
<evidence type="ECO:0000256" key="1">
    <source>
        <dbReference type="ARBA" id="ARBA00008428"/>
    </source>
</evidence>
<comment type="catalytic activity">
    <reaction evidence="10 12">
        <text>ATP + H2O = ADP + phosphate + H(+)</text>
        <dbReference type="Rhea" id="RHEA:13065"/>
        <dbReference type="ChEBI" id="CHEBI:15377"/>
        <dbReference type="ChEBI" id="CHEBI:15378"/>
        <dbReference type="ChEBI" id="CHEBI:30616"/>
        <dbReference type="ChEBI" id="CHEBI:43474"/>
        <dbReference type="ChEBI" id="CHEBI:456216"/>
        <dbReference type="EC" id="5.6.2.3"/>
    </reaction>
</comment>
<dbReference type="GO" id="GO:0043139">
    <property type="term" value="F:5'-3' DNA helicase activity"/>
    <property type="evidence" value="ECO:0007669"/>
    <property type="project" value="UniProtKB-EC"/>
</dbReference>
<dbReference type="AlphaFoldDB" id="A0A0S4XQY7"/>
<proteinExistence type="inferred from homology"/>
<dbReference type="Pfam" id="PF00772">
    <property type="entry name" value="DnaB"/>
    <property type="match status" value="1"/>
</dbReference>
<dbReference type="SUPFAM" id="SSF48024">
    <property type="entry name" value="N-terminal domain of DnaB helicase"/>
    <property type="match status" value="1"/>
</dbReference>
<keyword evidence="2 12" id="KW-0639">Primosome</keyword>
<dbReference type="InterPro" id="IPR007694">
    <property type="entry name" value="DNA_helicase_DnaB-like_C"/>
</dbReference>
<dbReference type="InterPro" id="IPR027417">
    <property type="entry name" value="P-loop_NTPase"/>
</dbReference>
<keyword evidence="8 12" id="KW-0238">DNA-binding</keyword>
<protein>
    <recommendedName>
        <fullName evidence="11 12">Replicative DNA helicase</fullName>
        <ecNumber evidence="11 12">5.6.2.3</ecNumber>
    </recommendedName>
</protein>
<dbReference type="PROSITE" id="PS51199">
    <property type="entry name" value="SF4_HELICASE"/>
    <property type="match status" value="1"/>
</dbReference>
<dbReference type="PANTHER" id="PTHR30153">
    <property type="entry name" value="REPLICATIVE DNA HELICASE DNAB"/>
    <property type="match status" value="1"/>
</dbReference>
<evidence type="ECO:0000256" key="11">
    <source>
        <dbReference type="NCBIfam" id="TIGR00665"/>
    </source>
</evidence>
<dbReference type="InterPro" id="IPR007693">
    <property type="entry name" value="DNA_helicase_DnaB-like_N"/>
</dbReference>
<dbReference type="PANTHER" id="PTHR30153:SF2">
    <property type="entry name" value="REPLICATIVE DNA HELICASE"/>
    <property type="match status" value="1"/>
</dbReference>
<gene>
    <name evidence="14" type="ORF">BN3087_990005</name>
</gene>
<evidence type="ECO:0000256" key="5">
    <source>
        <dbReference type="ARBA" id="ARBA00022801"/>
    </source>
</evidence>
<dbReference type="GO" id="GO:0003677">
    <property type="term" value="F:DNA binding"/>
    <property type="evidence" value="ECO:0007669"/>
    <property type="project" value="UniProtKB-UniRule"/>
</dbReference>
<dbReference type="GO" id="GO:0005829">
    <property type="term" value="C:cytosol"/>
    <property type="evidence" value="ECO:0007669"/>
    <property type="project" value="TreeGrafter"/>
</dbReference>
<name>A0A0S4XQY7_9BACT</name>
<keyword evidence="4 12" id="KW-0547">Nucleotide-binding</keyword>
<dbReference type="InterPro" id="IPR007692">
    <property type="entry name" value="DNA_helicase_DnaB"/>
</dbReference>
<dbReference type="InterPro" id="IPR036185">
    <property type="entry name" value="DNA_heli_DnaB-like_N_sf"/>
</dbReference>
<dbReference type="EC" id="5.6.2.3" evidence="11 12"/>
<feature type="domain" description="SF4 helicase" evidence="13">
    <location>
        <begin position="170"/>
        <end position="455"/>
    </location>
</feature>
<keyword evidence="3 12" id="KW-0235">DNA replication</keyword>
<dbReference type="Gene3D" id="3.40.50.300">
    <property type="entry name" value="P-loop containing nucleotide triphosphate hydrolases"/>
    <property type="match status" value="1"/>
</dbReference>
<evidence type="ECO:0000256" key="9">
    <source>
        <dbReference type="ARBA" id="ARBA00023235"/>
    </source>
</evidence>
<reference evidence="14" key="1">
    <citation type="submission" date="2015-11" db="EMBL/GenBank/DDBJ databases">
        <authorList>
            <person name="Zhang Y."/>
            <person name="Guo Z."/>
        </authorList>
    </citation>
    <scope>NUCLEOTIDE SEQUENCE</scope>
    <source>
        <strain evidence="14">BN30871</strain>
    </source>
</reference>
<evidence type="ECO:0000256" key="12">
    <source>
        <dbReference type="RuleBase" id="RU362085"/>
    </source>
</evidence>
<evidence type="ECO:0000256" key="3">
    <source>
        <dbReference type="ARBA" id="ARBA00022705"/>
    </source>
</evidence>
<dbReference type="GO" id="GO:0006269">
    <property type="term" value="P:DNA replication, synthesis of primer"/>
    <property type="evidence" value="ECO:0007669"/>
    <property type="project" value="UniProtKB-UniRule"/>
</dbReference>
<dbReference type="CDD" id="cd00984">
    <property type="entry name" value="DnaB_C"/>
    <property type="match status" value="1"/>
</dbReference>
<evidence type="ECO:0000259" key="13">
    <source>
        <dbReference type="PROSITE" id="PS51199"/>
    </source>
</evidence>
<comment type="function">
    <text evidence="12">The main replicative DNA helicase, it participates in initiation and elongation during chromosome replication. Travels ahead of the DNA replisome, separating dsDNA into templates for DNA synthesis. A processive ATP-dependent 5'-3' DNA helicase it has DNA-dependent ATPase activity.</text>
</comment>
<evidence type="ECO:0000256" key="2">
    <source>
        <dbReference type="ARBA" id="ARBA00022515"/>
    </source>
</evidence>
<evidence type="ECO:0000256" key="4">
    <source>
        <dbReference type="ARBA" id="ARBA00022741"/>
    </source>
</evidence>
<dbReference type="Pfam" id="PF03796">
    <property type="entry name" value="DnaB_C"/>
    <property type="match status" value="1"/>
</dbReference>
<dbReference type="NCBIfam" id="TIGR00665">
    <property type="entry name" value="DnaB"/>
    <property type="match status" value="1"/>
</dbReference>
<keyword evidence="5 12" id="KW-0378">Hydrolase</keyword>
<organism evidence="14">
    <name type="scientific">Sulfurovum sp. enrichment culture clone C5</name>
    <dbReference type="NCBI Taxonomy" id="497650"/>
    <lineage>
        <taxon>Bacteria</taxon>
        <taxon>Pseudomonadati</taxon>
        <taxon>Campylobacterota</taxon>
        <taxon>Epsilonproteobacteria</taxon>
        <taxon>Campylobacterales</taxon>
        <taxon>Sulfurovaceae</taxon>
        <taxon>Sulfurovum</taxon>
        <taxon>environmental samples</taxon>
    </lineage>
</organism>
<evidence type="ECO:0000256" key="7">
    <source>
        <dbReference type="ARBA" id="ARBA00022840"/>
    </source>
</evidence>
<evidence type="ECO:0000256" key="8">
    <source>
        <dbReference type="ARBA" id="ARBA00023125"/>
    </source>
</evidence>
<evidence type="ECO:0000313" key="14">
    <source>
        <dbReference type="EMBL" id="CUV66621.1"/>
    </source>
</evidence>
<accession>A0A0S4XQY7</accession>